<gene>
    <name evidence="3" type="ORF">PanWU01x14_179830</name>
</gene>
<feature type="binding site" evidence="1">
    <location>
        <position position="247"/>
    </location>
    <ligand>
        <name>Zn(2+)</name>
        <dbReference type="ChEBI" id="CHEBI:29105"/>
    </ligand>
</feature>
<dbReference type="GO" id="GO:0046872">
    <property type="term" value="F:metal ion binding"/>
    <property type="evidence" value="ECO:0007669"/>
    <property type="project" value="UniProtKB-KW"/>
</dbReference>
<feature type="compositionally biased region" description="Polar residues" evidence="2">
    <location>
        <begin position="101"/>
        <end position="116"/>
    </location>
</feature>
<dbReference type="Proteomes" id="UP000237105">
    <property type="component" value="Unassembled WGS sequence"/>
</dbReference>
<evidence type="ECO:0000256" key="2">
    <source>
        <dbReference type="SAM" id="MobiDB-lite"/>
    </source>
</evidence>
<keyword evidence="1" id="KW-0479">Metal-binding</keyword>
<organism evidence="3 4">
    <name type="scientific">Parasponia andersonii</name>
    <name type="common">Sponia andersonii</name>
    <dbReference type="NCBI Taxonomy" id="3476"/>
    <lineage>
        <taxon>Eukaryota</taxon>
        <taxon>Viridiplantae</taxon>
        <taxon>Streptophyta</taxon>
        <taxon>Embryophyta</taxon>
        <taxon>Tracheophyta</taxon>
        <taxon>Spermatophyta</taxon>
        <taxon>Magnoliopsida</taxon>
        <taxon>eudicotyledons</taxon>
        <taxon>Gunneridae</taxon>
        <taxon>Pentapetalae</taxon>
        <taxon>rosids</taxon>
        <taxon>fabids</taxon>
        <taxon>Rosales</taxon>
        <taxon>Cannabaceae</taxon>
        <taxon>Parasponia</taxon>
    </lineage>
</organism>
<dbReference type="PANTHER" id="PTHR31116">
    <property type="entry name" value="OS04G0501200 PROTEIN"/>
    <property type="match status" value="1"/>
</dbReference>
<dbReference type="PANTHER" id="PTHR31116:SF4">
    <property type="entry name" value="DNA GLYCOSYLASE SUPERFAMILY PROTEIN"/>
    <property type="match status" value="1"/>
</dbReference>
<protein>
    <submittedName>
        <fullName evidence="3">Methyladenine glycosylase</fullName>
    </submittedName>
</protein>
<dbReference type="GO" id="GO:0008725">
    <property type="term" value="F:DNA-3-methyladenine glycosylase activity"/>
    <property type="evidence" value="ECO:0007669"/>
    <property type="project" value="InterPro"/>
</dbReference>
<dbReference type="Gene3D" id="1.10.340.30">
    <property type="entry name" value="Hypothetical protein, domain 2"/>
    <property type="match status" value="1"/>
</dbReference>
<evidence type="ECO:0000313" key="4">
    <source>
        <dbReference type="Proteomes" id="UP000237105"/>
    </source>
</evidence>
<accession>A0A2P5C665</accession>
<reference evidence="4" key="1">
    <citation type="submission" date="2016-06" db="EMBL/GenBank/DDBJ databases">
        <title>Parallel loss of symbiosis genes in relatives of nitrogen-fixing non-legume Parasponia.</title>
        <authorList>
            <person name="Van Velzen R."/>
            <person name="Holmer R."/>
            <person name="Bu F."/>
            <person name="Rutten L."/>
            <person name="Van Zeijl A."/>
            <person name="Liu W."/>
            <person name="Santuari L."/>
            <person name="Cao Q."/>
            <person name="Sharma T."/>
            <person name="Shen D."/>
            <person name="Roswanjaya Y."/>
            <person name="Wardhani T."/>
            <person name="Kalhor M.S."/>
            <person name="Jansen J."/>
            <person name="Van den Hoogen J."/>
            <person name="Gungor B."/>
            <person name="Hartog M."/>
            <person name="Hontelez J."/>
            <person name="Verver J."/>
            <person name="Yang W.-C."/>
            <person name="Schijlen E."/>
            <person name="Repin R."/>
            <person name="Schilthuizen M."/>
            <person name="Schranz E."/>
            <person name="Heidstra R."/>
            <person name="Miyata K."/>
            <person name="Fedorova E."/>
            <person name="Kohlen W."/>
            <person name="Bisseling T."/>
            <person name="Smit S."/>
            <person name="Geurts R."/>
        </authorList>
    </citation>
    <scope>NUCLEOTIDE SEQUENCE [LARGE SCALE GENOMIC DNA]</scope>
    <source>
        <strain evidence="4">cv. WU1-14</strain>
    </source>
</reference>
<feature type="compositionally biased region" description="Low complexity" evidence="2">
    <location>
        <begin position="59"/>
        <end position="69"/>
    </location>
</feature>
<comment type="caution">
    <text evidence="3">The sequence shown here is derived from an EMBL/GenBank/DDBJ whole genome shotgun (WGS) entry which is preliminary data.</text>
</comment>
<dbReference type="STRING" id="3476.A0A2P5C665"/>
<dbReference type="SUPFAM" id="SSF48150">
    <property type="entry name" value="DNA-glycosylase"/>
    <property type="match status" value="1"/>
</dbReference>
<dbReference type="InterPro" id="IPR005019">
    <property type="entry name" value="Adenine_glyco"/>
</dbReference>
<dbReference type="AlphaFoldDB" id="A0A2P5C665"/>
<feature type="binding site" evidence="1">
    <location>
        <position position="418"/>
    </location>
    <ligand>
        <name>Zn(2+)</name>
        <dbReference type="ChEBI" id="CHEBI:29105"/>
    </ligand>
</feature>
<dbReference type="Pfam" id="PF03352">
    <property type="entry name" value="Adenine_glyco"/>
    <property type="match status" value="1"/>
</dbReference>
<proteinExistence type="predicted"/>
<name>A0A2P5C665_PARAD</name>
<evidence type="ECO:0000256" key="1">
    <source>
        <dbReference type="PIRSR" id="PIRSR605019-1"/>
    </source>
</evidence>
<feature type="compositionally biased region" description="Polar residues" evidence="2">
    <location>
        <begin position="70"/>
        <end position="83"/>
    </location>
</feature>
<dbReference type="GO" id="GO:0006284">
    <property type="term" value="P:base-excision repair"/>
    <property type="evidence" value="ECO:0007669"/>
    <property type="project" value="InterPro"/>
</dbReference>
<feature type="binding site" evidence="1">
    <location>
        <position position="422"/>
    </location>
    <ligand>
        <name>Zn(2+)</name>
        <dbReference type="ChEBI" id="CHEBI:29105"/>
    </ligand>
</feature>
<dbReference type="OrthoDB" id="3941538at2759"/>
<keyword evidence="1" id="KW-0862">Zinc</keyword>
<feature type="region of interest" description="Disordered" evidence="2">
    <location>
        <begin position="45"/>
        <end position="122"/>
    </location>
</feature>
<dbReference type="EMBL" id="JXTB01000169">
    <property type="protein sequence ID" value="PON56570.1"/>
    <property type="molecule type" value="Genomic_DNA"/>
</dbReference>
<keyword evidence="4" id="KW-1185">Reference proteome</keyword>
<feature type="binding site" evidence="1">
    <location>
        <position position="262"/>
    </location>
    <ligand>
        <name>Zn(2+)</name>
        <dbReference type="ChEBI" id="CHEBI:29105"/>
    </ligand>
</feature>
<evidence type="ECO:0000313" key="3">
    <source>
        <dbReference type="EMBL" id="PON56570.1"/>
    </source>
</evidence>
<sequence>MCTSDSKVTIGVSMAPTVPKFDGRPVLQPTCNRVLTLERRNSVKKIGTPSLTLPPPSPNHFSSSSLTSPRITTPKSTTNNSLTPPISPKSKSPRPPAIKQGNDSPTGNGLNSSSEKVGTPGSAAKAAAVAKVLERKKSKSFKGVISTTNIIGGEVGVCVDVFTCSNSSSSSIEASLSYSSSLITESPGSIAAVRREQIALQHAQRKIKIAHYGRSKSAKFERVIPNLIDSNSVNLTVNKIIEEEKRCSFITANSDPIYVAYHDQEWGVPVNDDKMLFELLVLSGAQVGSDWTSILKKREEFRNAFSGFDADTITSFTDKQMMSITTDYGIDISRVRGVVDNSNRILEIKREFGSFEKYIWGFVNHKPISTQYKSGQRIPVKTSKSETISKDMVRRGFRFVGPTVVHSFMQAAGLTNDHLITCHRRLQCTLLSARRPSRPGPAPVSVTAVLPEQTL</sequence>
<dbReference type="InterPro" id="IPR011257">
    <property type="entry name" value="DNA_glycosylase"/>
</dbReference>